<reference evidence="1 2" key="1">
    <citation type="journal article" date="2024" name="Int. J. Syst. Evol. Microbiol.">
        <title>Paenibacillus hexagrammi sp. nov., a novel bacterium isolated from the gut content of Hexagrammos agrammus.</title>
        <authorList>
            <person name="Jung H.K."/>
            <person name="Kim D.G."/>
            <person name="Zin H."/>
            <person name="Park J."/>
            <person name="Jung H."/>
            <person name="Kim Y.O."/>
            <person name="Kong H.J."/>
            <person name="Kim J.W."/>
            <person name="Kim Y.S."/>
        </authorList>
    </citation>
    <scope>NUCLEOTIDE SEQUENCE [LARGE SCALE GENOMIC DNA]</scope>
    <source>
        <strain evidence="1 2">YPD9-1</strain>
    </source>
</reference>
<evidence type="ECO:0008006" key="3">
    <source>
        <dbReference type="Google" id="ProtNLM"/>
    </source>
</evidence>
<evidence type="ECO:0000313" key="2">
    <source>
        <dbReference type="Proteomes" id="UP001649230"/>
    </source>
</evidence>
<dbReference type="EMBL" id="CP090978">
    <property type="protein sequence ID" value="UJF35116.1"/>
    <property type="molecule type" value="Genomic_DNA"/>
</dbReference>
<accession>A0ABY3SPX3</accession>
<evidence type="ECO:0000313" key="1">
    <source>
        <dbReference type="EMBL" id="UJF35116.1"/>
    </source>
</evidence>
<sequence length="321" mass="35202">MLNKWMTLTVITALSLTSLTGCTDNTKIKEAVELSLTKQKEMKSYSFDGSAALELSDAWMASPNPLTNGILGLFRECTINWKGASSAEPLQLETDINITPKGSTSPIAIPILIKDNKLYFNLPAINTSPDEYYAIDLQQMSQNSSSPLKLDNLKNTSELTTTLGTSMFQSIDPKWYSEAKEPVTLKDGTSARSITVDITDKNEKELNTSLQAKWPDMVSTLQNNGLLTAEKADKLKTMPSGLQVKAPGKLSVAIDDQGFIRDEVLDLQLSIPAADGKATDNKITLHQTYDGINQPPAFTKETPAHVKSFDDILKLLNKTKK</sequence>
<gene>
    <name evidence="1" type="ORF">L0M14_08270</name>
</gene>
<name>A0ABY3SPX3_9BACL</name>
<dbReference type="Proteomes" id="UP001649230">
    <property type="component" value="Chromosome"/>
</dbReference>
<organism evidence="1 2">
    <name type="scientific">Paenibacillus hexagrammi</name>
    <dbReference type="NCBI Taxonomy" id="2908839"/>
    <lineage>
        <taxon>Bacteria</taxon>
        <taxon>Bacillati</taxon>
        <taxon>Bacillota</taxon>
        <taxon>Bacilli</taxon>
        <taxon>Bacillales</taxon>
        <taxon>Paenibacillaceae</taxon>
        <taxon>Paenibacillus</taxon>
    </lineage>
</organism>
<dbReference type="RefSeq" id="WP_235121688.1">
    <property type="nucleotide sequence ID" value="NZ_CP090978.1"/>
</dbReference>
<dbReference type="PROSITE" id="PS51257">
    <property type="entry name" value="PROKAR_LIPOPROTEIN"/>
    <property type="match status" value="1"/>
</dbReference>
<protein>
    <recommendedName>
        <fullName evidence="3">Lipoprotein</fullName>
    </recommendedName>
</protein>
<proteinExistence type="predicted"/>
<keyword evidence="2" id="KW-1185">Reference proteome</keyword>